<dbReference type="EMBL" id="LT629704">
    <property type="protein sequence ID" value="SDN49646.1"/>
    <property type="molecule type" value="Genomic_DNA"/>
</dbReference>
<protein>
    <submittedName>
        <fullName evidence="2">Uncharacterized protein</fullName>
    </submittedName>
</protein>
<dbReference type="Proteomes" id="UP000748067">
    <property type="component" value="Unassembled WGS sequence"/>
</dbReference>
<sequence>MKANQCGTMAEQKRFTQGWLTATQRPQCGNCKNGEQKFNNPDSAFESVIYRCTLGDFATGKTAICNQYEVKPRD</sequence>
<reference evidence="2 3" key="2">
    <citation type="submission" date="2016-10" db="EMBL/GenBank/DDBJ databases">
        <authorList>
            <person name="de Groot N.N."/>
        </authorList>
    </citation>
    <scope>NUCLEOTIDE SEQUENCE [LARGE SCALE GENOMIC DNA]</scope>
    <source>
        <strain evidence="2 3">BS2772</strain>
    </source>
</reference>
<accession>A0A1H0BVL2</accession>
<reference evidence="1 4" key="1">
    <citation type="submission" date="2015-01" db="EMBL/GenBank/DDBJ databases">
        <title>Genome Sequence of Pseudomonas antarctica CMS 35.</title>
        <authorList>
            <person name="Voget S."/>
            <person name="Chow J."/>
            <person name="Daniel R."/>
            <person name="Streit W."/>
        </authorList>
    </citation>
    <scope>NUCLEOTIDE SEQUENCE [LARGE SCALE GENOMIC DNA]</scope>
    <source>
        <strain evidence="1 4">CMS 35</strain>
    </source>
</reference>
<keyword evidence="4" id="KW-1185">Reference proteome</keyword>
<dbReference type="AlphaFoldDB" id="A0A1H0BVL2"/>
<evidence type="ECO:0000313" key="1">
    <source>
        <dbReference type="EMBL" id="KAF2406669.1"/>
    </source>
</evidence>
<evidence type="ECO:0000313" key="3">
    <source>
        <dbReference type="Proteomes" id="UP000182470"/>
    </source>
</evidence>
<organism evidence="2 3">
    <name type="scientific">Pseudomonas antarctica</name>
    <dbReference type="NCBI Taxonomy" id="219572"/>
    <lineage>
        <taxon>Bacteria</taxon>
        <taxon>Pseudomonadati</taxon>
        <taxon>Pseudomonadota</taxon>
        <taxon>Gammaproteobacteria</taxon>
        <taxon>Pseudomonadales</taxon>
        <taxon>Pseudomonadaceae</taxon>
        <taxon>Pseudomonas</taxon>
    </lineage>
</organism>
<evidence type="ECO:0000313" key="4">
    <source>
        <dbReference type="Proteomes" id="UP000748067"/>
    </source>
</evidence>
<dbReference type="RefSeq" id="WP_083359061.1">
    <property type="nucleotide sequence ID" value="NZ_JXDI01000003.1"/>
</dbReference>
<evidence type="ECO:0000313" key="2">
    <source>
        <dbReference type="EMBL" id="SDN49646.1"/>
    </source>
</evidence>
<dbReference type="Proteomes" id="UP000182470">
    <property type="component" value="Chromosome I"/>
</dbReference>
<proteinExistence type="predicted"/>
<name>A0A1H0BVL2_9PSED</name>
<gene>
    <name evidence="1" type="ORF">PSAN_48460</name>
    <name evidence="2" type="ORF">SAMN04490179_4506</name>
</gene>
<dbReference type="EMBL" id="JXDI01000003">
    <property type="protein sequence ID" value="KAF2406669.1"/>
    <property type="molecule type" value="Genomic_DNA"/>
</dbReference>